<dbReference type="GO" id="GO:0008168">
    <property type="term" value="F:methyltransferase activity"/>
    <property type="evidence" value="ECO:0007669"/>
    <property type="project" value="UniProtKB-KW"/>
</dbReference>
<sequence length="393" mass="45732">MANSTLSKAKADKKDEFYTQFYDIEAEMEAYLDYNPDVFRGKTVLLPCDDPEWSNFTKYFAQNFEELGLKKLISTSYAPDSKTYKGGTQLSLFETQSPKFDKDKTRTHGKIFVLTEDTTGDGVIDLDDLQWDYLEGDGDFRSDEVKKLRDEADIIITNPPFSLFREFFTWIVETDKSFVILGNINAISYKEVFPKLKENKIWVGATNFNRGMYFRVPEDFEYAPTYKFEKEINGMKVNRVPSICWFTNIEHGRRHQPLNLMTQEDNIKYSKHKEIKNIGYKRYDNFDAIEVNYFDAIPSDYNGMMGVSLTYMDKYCPEQFEIVGITQSWFGMASKIYPKQIQVSKTGKKTVVTKLNDGASIRLESPKEGEVNYIVDGVYYSKCYARILIRKKQ</sequence>
<organism evidence="1 2">
    <name type="scientific">Leyella stercorea</name>
    <dbReference type="NCBI Taxonomy" id="363265"/>
    <lineage>
        <taxon>Bacteria</taxon>
        <taxon>Pseudomonadati</taxon>
        <taxon>Bacteroidota</taxon>
        <taxon>Bacteroidia</taxon>
        <taxon>Bacteroidales</taxon>
        <taxon>Prevotellaceae</taxon>
        <taxon>Leyella</taxon>
    </lineage>
</organism>
<name>A0A415GGT4_9BACT</name>
<dbReference type="GO" id="GO:0003676">
    <property type="term" value="F:nucleic acid binding"/>
    <property type="evidence" value="ECO:0007669"/>
    <property type="project" value="InterPro"/>
</dbReference>
<dbReference type="RefSeq" id="WP_022429884.1">
    <property type="nucleotide sequence ID" value="NZ_CAJLAM010000107.1"/>
</dbReference>
<dbReference type="GO" id="GO:0032259">
    <property type="term" value="P:methylation"/>
    <property type="evidence" value="ECO:0007669"/>
    <property type="project" value="UniProtKB-KW"/>
</dbReference>
<dbReference type="AlphaFoldDB" id="A0A415GGT4"/>
<dbReference type="Proteomes" id="UP000286598">
    <property type="component" value="Unassembled WGS sequence"/>
</dbReference>
<keyword evidence="2" id="KW-1185">Reference proteome</keyword>
<evidence type="ECO:0000313" key="1">
    <source>
        <dbReference type="EMBL" id="RHK48337.1"/>
    </source>
</evidence>
<keyword evidence="1" id="KW-0808">Transferase</keyword>
<evidence type="ECO:0000313" key="2">
    <source>
        <dbReference type="Proteomes" id="UP000286598"/>
    </source>
</evidence>
<keyword evidence="1" id="KW-0489">Methyltransferase</keyword>
<comment type="caution">
    <text evidence="1">The sequence shown here is derived from an EMBL/GenBank/DDBJ whole genome shotgun (WGS) entry which is preliminary data.</text>
</comment>
<dbReference type="OrthoDB" id="9774673at2"/>
<dbReference type="PROSITE" id="PS00092">
    <property type="entry name" value="N6_MTASE"/>
    <property type="match status" value="1"/>
</dbReference>
<dbReference type="InterPro" id="IPR025247">
    <property type="entry name" value="EcoRI-like_methylase"/>
</dbReference>
<protein>
    <submittedName>
        <fullName evidence="1">DNA methyltransferase</fullName>
    </submittedName>
</protein>
<dbReference type="Pfam" id="PF13651">
    <property type="entry name" value="EcoRI_methylase"/>
    <property type="match status" value="1"/>
</dbReference>
<accession>A0A415GGT4</accession>
<dbReference type="EMBL" id="QRNO01000066">
    <property type="protein sequence ID" value="RHK48337.1"/>
    <property type="molecule type" value="Genomic_DNA"/>
</dbReference>
<gene>
    <name evidence="1" type="ORF">DW060_10830</name>
</gene>
<proteinExistence type="predicted"/>
<reference evidence="1 2" key="1">
    <citation type="submission" date="2018-08" db="EMBL/GenBank/DDBJ databases">
        <title>A genome reference for cultivated species of the human gut microbiota.</title>
        <authorList>
            <person name="Zou Y."/>
            <person name="Xue W."/>
            <person name="Luo G."/>
        </authorList>
    </citation>
    <scope>NUCLEOTIDE SEQUENCE [LARGE SCALE GENOMIC DNA]</scope>
    <source>
        <strain evidence="1 2">AF42-9</strain>
    </source>
</reference>
<dbReference type="InterPro" id="IPR002052">
    <property type="entry name" value="DNA_methylase_N6_adenine_CS"/>
</dbReference>